<feature type="signal peptide" evidence="2">
    <location>
        <begin position="1"/>
        <end position="27"/>
    </location>
</feature>
<dbReference type="InterPro" id="IPR018244">
    <property type="entry name" value="Allrgn_V5/Tpx1_CS"/>
</dbReference>
<keyword evidence="2" id="KW-0732">Signal</keyword>
<protein>
    <recommendedName>
        <fullName evidence="3">SCP domain-containing protein</fullName>
    </recommendedName>
</protein>
<evidence type="ECO:0000313" key="4">
    <source>
        <dbReference type="EMBL" id="KAL3531871.1"/>
    </source>
</evidence>
<dbReference type="SMART" id="SM00198">
    <property type="entry name" value="SCP"/>
    <property type="match status" value="1"/>
</dbReference>
<keyword evidence="1" id="KW-0568">Pathogenesis-related protein</keyword>
<dbReference type="InterPro" id="IPR001283">
    <property type="entry name" value="CRISP-related"/>
</dbReference>
<feature type="domain" description="SCP" evidence="3">
    <location>
        <begin position="60"/>
        <end position="201"/>
    </location>
</feature>
<dbReference type="Proteomes" id="UP001630127">
    <property type="component" value="Unassembled WGS sequence"/>
</dbReference>
<dbReference type="Pfam" id="PF00188">
    <property type="entry name" value="CAP"/>
    <property type="match status" value="1"/>
</dbReference>
<organism evidence="4 5">
    <name type="scientific">Cinchona calisaya</name>
    <dbReference type="NCBI Taxonomy" id="153742"/>
    <lineage>
        <taxon>Eukaryota</taxon>
        <taxon>Viridiplantae</taxon>
        <taxon>Streptophyta</taxon>
        <taxon>Embryophyta</taxon>
        <taxon>Tracheophyta</taxon>
        <taxon>Spermatophyta</taxon>
        <taxon>Magnoliopsida</taxon>
        <taxon>eudicotyledons</taxon>
        <taxon>Gunneridae</taxon>
        <taxon>Pentapetalae</taxon>
        <taxon>asterids</taxon>
        <taxon>lamiids</taxon>
        <taxon>Gentianales</taxon>
        <taxon>Rubiaceae</taxon>
        <taxon>Cinchonoideae</taxon>
        <taxon>Cinchoneae</taxon>
        <taxon>Cinchona</taxon>
    </lineage>
</organism>
<comment type="caution">
    <text evidence="4">The sequence shown here is derived from an EMBL/GenBank/DDBJ whole genome shotgun (WGS) entry which is preliminary data.</text>
</comment>
<accession>A0ABD3AL15</accession>
<evidence type="ECO:0000259" key="3">
    <source>
        <dbReference type="SMART" id="SM00198"/>
    </source>
</evidence>
<dbReference type="SUPFAM" id="SSF55797">
    <property type="entry name" value="PR-1-like"/>
    <property type="match status" value="1"/>
</dbReference>
<evidence type="ECO:0000256" key="2">
    <source>
        <dbReference type="SAM" id="SignalP"/>
    </source>
</evidence>
<gene>
    <name evidence="4" type="ORF">ACH5RR_005392</name>
</gene>
<evidence type="ECO:0000256" key="1">
    <source>
        <dbReference type="ARBA" id="ARBA00023265"/>
    </source>
</evidence>
<dbReference type="PANTHER" id="PTHR10334">
    <property type="entry name" value="CYSTEINE-RICH SECRETORY PROTEIN-RELATED"/>
    <property type="match status" value="1"/>
</dbReference>
<sequence>MSKAGVLAGFLFIVALLHGIILPTTEAEVLHFTPRNHLRKRQLPNNITTPLRPFIPTFDWEQQEYVKAHNDLRRTLGVPPLQWDPKLALSAHLWGLQRQKDCNYRAHSVGNNYGENTFWMPYREFTPTTVVRKWFSEQQLFDHTTNRCKCLQETDDCECGHYLNVIWKTTKSVGCSAPIYCAEEKGLLVICHYDPSGNVPGLNPLNPISQ</sequence>
<dbReference type="InterPro" id="IPR014044">
    <property type="entry name" value="CAP_dom"/>
</dbReference>
<dbReference type="EMBL" id="JBJUIK010000003">
    <property type="protein sequence ID" value="KAL3531871.1"/>
    <property type="molecule type" value="Genomic_DNA"/>
</dbReference>
<reference evidence="4 5" key="1">
    <citation type="submission" date="2024-11" db="EMBL/GenBank/DDBJ databases">
        <title>A near-complete genome assembly of Cinchona calisaya.</title>
        <authorList>
            <person name="Lian D.C."/>
            <person name="Zhao X.W."/>
            <person name="Wei L."/>
        </authorList>
    </citation>
    <scope>NUCLEOTIDE SEQUENCE [LARGE SCALE GENOMIC DNA]</scope>
    <source>
        <tissue evidence="4">Nenye</tissue>
    </source>
</reference>
<proteinExistence type="predicted"/>
<dbReference type="Gene3D" id="3.40.33.10">
    <property type="entry name" value="CAP"/>
    <property type="match status" value="1"/>
</dbReference>
<dbReference type="PROSITE" id="PS01010">
    <property type="entry name" value="CRISP_2"/>
    <property type="match status" value="1"/>
</dbReference>
<dbReference type="FunFam" id="3.40.33.10:FF:000004">
    <property type="entry name" value="CAP, cysteine-rich secretory protein, antigen 5"/>
    <property type="match status" value="1"/>
</dbReference>
<keyword evidence="5" id="KW-1185">Reference proteome</keyword>
<evidence type="ECO:0000313" key="5">
    <source>
        <dbReference type="Proteomes" id="UP001630127"/>
    </source>
</evidence>
<keyword evidence="1" id="KW-0611">Plant defense</keyword>
<dbReference type="AlphaFoldDB" id="A0ABD3AL15"/>
<feature type="chain" id="PRO_5044838993" description="SCP domain-containing protein" evidence="2">
    <location>
        <begin position="28"/>
        <end position="210"/>
    </location>
</feature>
<dbReference type="PRINTS" id="PR00837">
    <property type="entry name" value="V5TPXLIKE"/>
</dbReference>
<dbReference type="InterPro" id="IPR035940">
    <property type="entry name" value="CAP_sf"/>
</dbReference>
<name>A0ABD3AL15_9GENT</name>